<gene>
    <name evidence="3" type="ORF">Bcop_0107</name>
</gene>
<accession>F3ZP99</accession>
<proteinExistence type="predicted"/>
<feature type="domain" description="Transposase DDE" evidence="2">
    <location>
        <begin position="355"/>
        <end position="478"/>
    </location>
</feature>
<evidence type="ECO:0000313" key="3">
    <source>
        <dbReference type="EMBL" id="EGJ70326.1"/>
    </source>
</evidence>
<dbReference type="Pfam" id="PF13751">
    <property type="entry name" value="DDE_Tnp_1_6"/>
    <property type="match status" value="1"/>
</dbReference>
<dbReference type="HOGENOM" id="CLU_021293_2_0_10"/>
<dbReference type="InterPro" id="IPR047629">
    <property type="entry name" value="IS1182_transpos"/>
</dbReference>
<organism evidence="3 4">
    <name type="scientific">Bacteroides coprosuis DSM 18011</name>
    <dbReference type="NCBI Taxonomy" id="679937"/>
    <lineage>
        <taxon>Bacteria</taxon>
        <taxon>Pseudomonadati</taxon>
        <taxon>Bacteroidota</taxon>
        <taxon>Bacteroidia</taxon>
        <taxon>Bacteroidales</taxon>
        <taxon>Bacteroidaceae</taxon>
        <taxon>Bacteroides</taxon>
    </lineage>
</organism>
<dbReference type="Pfam" id="PF05598">
    <property type="entry name" value="DUF772"/>
    <property type="match status" value="1"/>
</dbReference>
<feature type="domain" description="Transposase InsH N-terminal" evidence="1">
    <location>
        <begin position="20"/>
        <end position="111"/>
    </location>
</feature>
<dbReference type="AlphaFoldDB" id="F3ZP99"/>
<dbReference type="InterPro" id="IPR025668">
    <property type="entry name" value="Tnp_DDE_dom"/>
</dbReference>
<reference evidence="3 4" key="1">
    <citation type="journal article" date="2011" name="Stand. Genomic Sci.">
        <title>Non-contiguous finished genome sequence of Bacteroides coprosuis type strain (PC139).</title>
        <authorList>
            <person name="Land M."/>
            <person name="Held B."/>
            <person name="Gronow S."/>
            <person name="Abt B."/>
            <person name="Lucas S."/>
            <person name="Del Rio T.G."/>
            <person name="Nolan M."/>
            <person name="Tice H."/>
            <person name="Cheng J.F."/>
            <person name="Pitluck S."/>
            <person name="Liolios K."/>
            <person name="Pagani I."/>
            <person name="Ivanova N."/>
            <person name="Mavromatis K."/>
            <person name="Mikhailova N."/>
            <person name="Pati A."/>
            <person name="Tapia R."/>
            <person name="Han C."/>
            <person name="Goodwin L."/>
            <person name="Chen A."/>
            <person name="Palaniappan K."/>
            <person name="Hauser L."/>
            <person name="Brambilla E.M."/>
            <person name="Rohde M."/>
            <person name="Goker M."/>
            <person name="Detter J.C."/>
            <person name="Woyke T."/>
            <person name="Bristow J."/>
            <person name="Eisen J.A."/>
            <person name="Markowitz V."/>
            <person name="Hugenholtz P."/>
            <person name="Kyrpides N.C."/>
            <person name="Klenk H.P."/>
            <person name="Lapidus A."/>
        </authorList>
    </citation>
    <scope>NUCLEOTIDE SEQUENCE [LARGE SCALE GENOMIC DNA]</scope>
    <source>
        <strain evidence="3 4">DSM 18011</strain>
    </source>
</reference>
<evidence type="ECO:0000259" key="1">
    <source>
        <dbReference type="Pfam" id="PF05598"/>
    </source>
</evidence>
<dbReference type="EMBL" id="CM001167">
    <property type="protein sequence ID" value="EGJ70326.1"/>
    <property type="molecule type" value="Genomic_DNA"/>
</dbReference>
<protein>
    <submittedName>
        <fullName evidence="3">Transposase IS4 family protein</fullName>
    </submittedName>
</protein>
<evidence type="ECO:0000259" key="2">
    <source>
        <dbReference type="Pfam" id="PF13751"/>
    </source>
</evidence>
<evidence type="ECO:0000313" key="4">
    <source>
        <dbReference type="Proteomes" id="UP000018439"/>
    </source>
</evidence>
<dbReference type="PANTHER" id="PTHR35604:SF2">
    <property type="entry name" value="TRANSPOSASE INSH FOR INSERTION SEQUENCE ELEMENT IS5A-RELATED"/>
    <property type="match status" value="1"/>
</dbReference>
<dbReference type="eggNOG" id="COG3039">
    <property type="taxonomic scope" value="Bacteria"/>
</dbReference>
<keyword evidence="4" id="KW-1185">Reference proteome</keyword>
<dbReference type="Proteomes" id="UP000018439">
    <property type="component" value="Chromosome"/>
</dbReference>
<dbReference type="PANTHER" id="PTHR35604">
    <property type="entry name" value="TRANSPOSASE INSH FOR INSERTION SEQUENCE ELEMENT IS5A-RELATED"/>
    <property type="match status" value="1"/>
</dbReference>
<dbReference type="InterPro" id="IPR008490">
    <property type="entry name" value="Transposase_InsH_N"/>
</dbReference>
<sequence>MLVQQQKLQLSSYSDLYDLVIPKDNLLRKINELIDFTFVYDELVEKYCHNNGRNAESPIRMFKYLLLKTIYNISDVDVVERSGYDMSFKYFLEMTPEDEVINPSSLTKFRKLRLKDIDLLNLLISKTVSIAIEKGIIQSKSIIVDATHTLSRSNPISPIDVLKERAKQVRKVVYSVNQVKQGSLPPKNENNDLSSELDYCDKLEKEIGSDLALSSLPKVKEKLNLLKEAIEDTKDHYTLSKDTDARTGHKSSDSSFFGFKTHIAITEERIITAATITSAEKGDGPQLPELLKISKQNGIQVNTIIGDTAYSGKENLKLANEQGIKVVAKLNPGITQGHRKQEDKFDYNKDAGMFVCPAGHLAIRKARQGKKNSGKNQTYTYLFDIEKCKTCALKDGCYKPGAKSKTYAVTIKSDEHRDQMTFQESDYFREKSKHRYKIEAKNSELKNVHGYGRASSYGIKNMQMQGAMAIFVVNLKRILKLNM</sequence>
<name>F3ZP99_9BACE</name>
<dbReference type="NCBIfam" id="NF033551">
    <property type="entry name" value="transpos_IS1182"/>
    <property type="match status" value="1"/>
</dbReference>
<dbReference type="OrthoDB" id="9762730at2"/>